<name>X1EYY8_9ZZZZ</name>
<protein>
    <recommendedName>
        <fullName evidence="1">DUF4935 domain-containing protein</fullName>
    </recommendedName>
</protein>
<gene>
    <name evidence="2" type="ORF">S03H2_24370</name>
</gene>
<dbReference type="EMBL" id="BARU01013521">
    <property type="protein sequence ID" value="GAH37802.1"/>
    <property type="molecule type" value="Genomic_DNA"/>
</dbReference>
<dbReference type="AlphaFoldDB" id="X1EYY8"/>
<feature type="non-terminal residue" evidence="2">
    <location>
        <position position="119"/>
    </location>
</feature>
<feature type="domain" description="DUF4935" evidence="1">
    <location>
        <begin position="20"/>
        <end position="111"/>
    </location>
</feature>
<dbReference type="Pfam" id="PF16289">
    <property type="entry name" value="PIN_12"/>
    <property type="match status" value="1"/>
</dbReference>
<evidence type="ECO:0000313" key="2">
    <source>
        <dbReference type="EMBL" id="GAH37802.1"/>
    </source>
</evidence>
<accession>X1EYY8</accession>
<dbReference type="InterPro" id="IPR032557">
    <property type="entry name" value="DUF4935"/>
</dbReference>
<reference evidence="2" key="1">
    <citation type="journal article" date="2014" name="Front. Microbiol.">
        <title>High frequency of phylogenetically diverse reductive dehalogenase-homologous genes in deep subseafloor sedimentary metagenomes.</title>
        <authorList>
            <person name="Kawai M."/>
            <person name="Futagami T."/>
            <person name="Toyoda A."/>
            <person name="Takaki Y."/>
            <person name="Nishi S."/>
            <person name="Hori S."/>
            <person name="Arai W."/>
            <person name="Tsubouchi T."/>
            <person name="Morono Y."/>
            <person name="Uchiyama I."/>
            <person name="Ito T."/>
            <person name="Fujiyama A."/>
            <person name="Inagaki F."/>
            <person name="Takami H."/>
        </authorList>
    </citation>
    <scope>NUCLEOTIDE SEQUENCE</scope>
    <source>
        <strain evidence="2">Expedition CK06-06</strain>
    </source>
</reference>
<comment type="caution">
    <text evidence="2">The sequence shown here is derived from an EMBL/GenBank/DDBJ whole genome shotgun (WGS) entry which is preliminary data.</text>
</comment>
<sequence length="119" mass="14008">MEIEKKIRDYSKEIETKHLSKLQKIWLYKSIRNIRKDWLQKELQKSFDAFLQRKVVIGGGVKNIEISDIVKRYCECRPPFTSKKPKEFMDAIILSTAISIDNKLLVVSKDDGMKKFAKE</sequence>
<organism evidence="2">
    <name type="scientific">marine sediment metagenome</name>
    <dbReference type="NCBI Taxonomy" id="412755"/>
    <lineage>
        <taxon>unclassified sequences</taxon>
        <taxon>metagenomes</taxon>
        <taxon>ecological metagenomes</taxon>
    </lineage>
</organism>
<proteinExistence type="predicted"/>
<evidence type="ECO:0000259" key="1">
    <source>
        <dbReference type="Pfam" id="PF16289"/>
    </source>
</evidence>